<dbReference type="PANTHER" id="PTHR43877:SF2">
    <property type="entry name" value="AMINOALKYLPHOSPHONATE N-ACETYLTRANSFERASE-RELATED"/>
    <property type="match status" value="1"/>
</dbReference>
<evidence type="ECO:0000313" key="4">
    <source>
        <dbReference type="EMBL" id="MCI0184781.1"/>
    </source>
</evidence>
<keyword evidence="1" id="KW-0808">Transferase</keyword>
<evidence type="ECO:0000313" key="5">
    <source>
        <dbReference type="Proteomes" id="UP001139263"/>
    </source>
</evidence>
<comment type="caution">
    <text evidence="4">The sequence shown here is derived from an EMBL/GenBank/DDBJ whole genome shotgun (WGS) entry which is preliminary data.</text>
</comment>
<dbReference type="Proteomes" id="UP001139263">
    <property type="component" value="Unassembled WGS sequence"/>
</dbReference>
<reference evidence="4" key="1">
    <citation type="submission" date="2022-03" db="EMBL/GenBank/DDBJ databases">
        <title>Draft Genome Sequence of Firmicute Strain S0AB, a Heterotrophic Iron/Sulfur-Oxidizing Extreme Acidophile.</title>
        <authorList>
            <person name="Vergara E."/>
            <person name="Pakostova E."/>
            <person name="Johnson D.B."/>
            <person name="Holmes D.S."/>
        </authorList>
    </citation>
    <scope>NUCLEOTIDE SEQUENCE</scope>
    <source>
        <strain evidence="4">S0AB</strain>
    </source>
</reference>
<dbReference type="CDD" id="cd04301">
    <property type="entry name" value="NAT_SF"/>
    <property type="match status" value="1"/>
</dbReference>
<accession>A0A9X2AG57</accession>
<keyword evidence="5" id="KW-1185">Reference proteome</keyword>
<evidence type="ECO:0000256" key="1">
    <source>
        <dbReference type="ARBA" id="ARBA00022679"/>
    </source>
</evidence>
<dbReference type="InterPro" id="IPR050832">
    <property type="entry name" value="Bact_Acetyltransf"/>
</dbReference>
<dbReference type="GO" id="GO:0016747">
    <property type="term" value="F:acyltransferase activity, transferring groups other than amino-acyl groups"/>
    <property type="evidence" value="ECO:0007669"/>
    <property type="project" value="InterPro"/>
</dbReference>
<organism evidence="4 5">
    <name type="scientific">Sulfoacidibacillus ferrooxidans</name>
    <dbReference type="NCBI Taxonomy" id="2005001"/>
    <lineage>
        <taxon>Bacteria</taxon>
        <taxon>Bacillati</taxon>
        <taxon>Bacillota</taxon>
        <taxon>Bacilli</taxon>
        <taxon>Bacillales</taxon>
        <taxon>Alicyclobacillaceae</taxon>
        <taxon>Sulfoacidibacillus</taxon>
    </lineage>
</organism>
<gene>
    <name evidence="4" type="ORF">MM817_03078</name>
</gene>
<dbReference type="PANTHER" id="PTHR43877">
    <property type="entry name" value="AMINOALKYLPHOSPHONATE N-ACETYLTRANSFERASE-RELATED-RELATED"/>
    <property type="match status" value="1"/>
</dbReference>
<name>A0A9X2AG57_9BACL</name>
<dbReference type="EMBL" id="JALBUF010000025">
    <property type="protein sequence ID" value="MCI0184781.1"/>
    <property type="molecule type" value="Genomic_DNA"/>
</dbReference>
<dbReference type="InterPro" id="IPR000182">
    <property type="entry name" value="GNAT_dom"/>
</dbReference>
<dbReference type="Gene3D" id="3.40.630.30">
    <property type="match status" value="1"/>
</dbReference>
<dbReference type="Pfam" id="PF00583">
    <property type="entry name" value="Acetyltransf_1"/>
    <property type="match status" value="1"/>
</dbReference>
<dbReference type="InterPro" id="IPR016181">
    <property type="entry name" value="Acyl_CoA_acyltransferase"/>
</dbReference>
<feature type="domain" description="N-acetyltransferase" evidence="3">
    <location>
        <begin position="27"/>
        <end position="169"/>
    </location>
</feature>
<dbReference type="SUPFAM" id="SSF55729">
    <property type="entry name" value="Acyl-CoA N-acyltransferases (Nat)"/>
    <property type="match status" value="1"/>
</dbReference>
<proteinExistence type="predicted"/>
<protein>
    <recommendedName>
        <fullName evidence="3">N-acetyltransferase domain-containing protein</fullName>
    </recommendedName>
</protein>
<evidence type="ECO:0000259" key="3">
    <source>
        <dbReference type="PROSITE" id="PS51186"/>
    </source>
</evidence>
<dbReference type="AlphaFoldDB" id="A0A9X2AG57"/>
<keyword evidence="2" id="KW-0012">Acyltransferase</keyword>
<evidence type="ECO:0000256" key="2">
    <source>
        <dbReference type="ARBA" id="ARBA00023315"/>
    </source>
</evidence>
<sequence>MVMKSSSVAIEAVIRRMSYIVGLILTSHIRDFNVNDIEDVVVLMRELGYPTSVEVMLNRMQILESLPDYHTFIADLDGRAIGLVGVCKRVLYESDDTPIQIVALVTHSQYRGMGIGKSLVQTAERWALEAGAPKIFLTSGMRPERSDAHEFYKNLGYDITGYRFVKKLS</sequence>
<dbReference type="PROSITE" id="PS51186">
    <property type="entry name" value="GNAT"/>
    <property type="match status" value="1"/>
</dbReference>